<accession>A0A238ZS97</accession>
<proteinExistence type="predicted"/>
<organism evidence="2 3">
    <name type="scientific">Blastococcus mobilis</name>
    <dbReference type="NCBI Taxonomy" id="1938746"/>
    <lineage>
        <taxon>Bacteria</taxon>
        <taxon>Bacillati</taxon>
        <taxon>Actinomycetota</taxon>
        <taxon>Actinomycetes</taxon>
        <taxon>Geodermatophilales</taxon>
        <taxon>Geodermatophilaceae</taxon>
        <taxon>Blastococcus</taxon>
    </lineage>
</organism>
<feature type="region of interest" description="Disordered" evidence="1">
    <location>
        <begin position="302"/>
        <end position="326"/>
    </location>
</feature>
<sequence>MSGDLGRRLVATTTPEEWLAVEADAGARFAAVESLVAAVMKASFAGKPPVQVSDLESAPPIALKHVPAAARTTAREVFDLEAQRAKGAWWLPESVVLKPGAVNLPAYVGIEPRWAMNAAAADAGRVELPGCPDALACWALLAPFADILLAPLMLRGPDSGALAPAARDAAWAAVETSYAALGLTGDAVAAAVTAMRPGHGWSRLTTAEQTAARVALVEALRGTVGPDTVRRWRAVAMRPLLDKYYAKAKKAAPSSRAVLTKALQPTLAAFFAGDWLALLDYLGEQPAAGEEITTALPEPQLYVQSPAPDQPGAAGAEIHGGEEAGSPAARRVEALRAFWAALDATHAQQRPGMRPLTGLLDDGVLMPGDREPFRPPAYERLLPASLLADVETLWSGQLQPRYPDRIVSARSPHEQMADAFGTALRFWHELAVTAWHICEGPHARTDLAGLARHYAEEVAALAVMGTPVPTALFTELQAAERRLGRPQEIVRDRHTRDIAPGFTLEVSIGGGTRRDGYEILRDIIVTHRRAWAEQHLESALRRAWEEPLREVARQLQVAIAGRGKPPTVKQFAKLAEPVANAWFGGGLAAVYIAVGHTPPIEPTRVRLLPYDRAAFCNRVFDVLGGRYVPDSQAAGNNDAYQRSCAVRRAAHVAIGFVQQEELLDRPPAAQELGLGDHRWPEGLTFERYAAAVTEARTALPTVRGIAPTNAPPTPAAAPAAVPADRPAAGHTAGQGGQSQPVLPSPAAAADPPPPEAEDSGRRRGFLGRLFSRG</sequence>
<name>A0A238ZS97_9ACTN</name>
<dbReference type="AlphaFoldDB" id="A0A238ZS97"/>
<keyword evidence="3" id="KW-1185">Reference proteome</keyword>
<dbReference type="Proteomes" id="UP000198403">
    <property type="component" value="Unassembled WGS sequence"/>
</dbReference>
<evidence type="ECO:0000313" key="2">
    <source>
        <dbReference type="EMBL" id="SNR86022.1"/>
    </source>
</evidence>
<protein>
    <submittedName>
        <fullName evidence="2">Uncharacterized protein</fullName>
    </submittedName>
</protein>
<evidence type="ECO:0000313" key="3">
    <source>
        <dbReference type="Proteomes" id="UP000198403"/>
    </source>
</evidence>
<dbReference type="RefSeq" id="WP_089338559.1">
    <property type="nucleotide sequence ID" value="NZ_FZNO01000032.1"/>
</dbReference>
<gene>
    <name evidence="2" type="ORF">SAMN06272737_13222</name>
</gene>
<dbReference type="EMBL" id="FZNO01000032">
    <property type="protein sequence ID" value="SNR86022.1"/>
    <property type="molecule type" value="Genomic_DNA"/>
</dbReference>
<reference evidence="2 3" key="1">
    <citation type="submission" date="2017-06" db="EMBL/GenBank/DDBJ databases">
        <authorList>
            <person name="Kim H.J."/>
            <person name="Triplett B.A."/>
        </authorList>
    </citation>
    <scope>NUCLEOTIDE SEQUENCE [LARGE SCALE GENOMIC DNA]</scope>
    <source>
        <strain evidence="2 3">DSM 44272</strain>
    </source>
</reference>
<evidence type="ECO:0000256" key="1">
    <source>
        <dbReference type="SAM" id="MobiDB-lite"/>
    </source>
</evidence>
<feature type="compositionally biased region" description="Low complexity" evidence="1">
    <location>
        <begin position="716"/>
        <end position="728"/>
    </location>
</feature>
<dbReference type="OrthoDB" id="3895589at2"/>
<feature type="region of interest" description="Disordered" evidence="1">
    <location>
        <begin position="703"/>
        <end position="773"/>
    </location>
</feature>